<evidence type="ECO:0000256" key="2">
    <source>
        <dbReference type="ARBA" id="ARBA00022723"/>
    </source>
</evidence>
<keyword evidence="2" id="KW-0479">Metal-binding</keyword>
<keyword evidence="1 6" id="KW-0645">Protease</keyword>
<protein>
    <submittedName>
        <fullName evidence="10">Putative metalloprotease yggG</fullName>
        <ecNumber evidence="10">3.4.24.-</ecNumber>
    </submittedName>
</protein>
<dbReference type="GO" id="GO:0046872">
    <property type="term" value="F:metal ion binding"/>
    <property type="evidence" value="ECO:0007669"/>
    <property type="project" value="UniProtKB-KW"/>
</dbReference>
<dbReference type="AlphaFoldDB" id="W9VG76"/>
<keyword evidence="11" id="KW-1185">Reference proteome</keyword>
<feature type="transmembrane region" description="Helical" evidence="7">
    <location>
        <begin position="99"/>
        <end position="119"/>
    </location>
</feature>
<evidence type="ECO:0000256" key="4">
    <source>
        <dbReference type="ARBA" id="ARBA00022833"/>
    </source>
</evidence>
<keyword evidence="7" id="KW-1133">Transmembrane helix</keyword>
<comment type="cofactor">
    <cofactor evidence="6">
        <name>Zn(2+)</name>
        <dbReference type="ChEBI" id="CHEBI:29105"/>
    </cofactor>
    <text evidence="6">Binds 1 zinc ion per subunit.</text>
</comment>
<keyword evidence="7" id="KW-0472">Membrane</keyword>
<dbReference type="PANTHER" id="PTHR22726:SF1">
    <property type="entry name" value="METALLOENDOPEPTIDASE OMA1, MITOCHONDRIAL"/>
    <property type="match status" value="1"/>
</dbReference>
<keyword evidence="3 6" id="KW-0378">Hydrolase</keyword>
<keyword evidence="7" id="KW-0812">Transmembrane</keyword>
<evidence type="ECO:0000256" key="3">
    <source>
        <dbReference type="ARBA" id="ARBA00022801"/>
    </source>
</evidence>
<dbReference type="RefSeq" id="WP_036513435.1">
    <property type="nucleotide sequence ID" value="NZ_AONB01000021.1"/>
</dbReference>
<reference evidence="10 11" key="2">
    <citation type="journal article" date="2015" name="Syst. Appl. Microbiol.">
        <title>Nitrincola nitratireducens sp. nov. isolated from a haloalkaline crater lake.</title>
        <authorList>
            <person name="Singh A."/>
            <person name="Vaidya B."/>
            <person name="Tanuku N.R."/>
            <person name="Pinnaka A.K."/>
        </authorList>
    </citation>
    <scope>NUCLEOTIDE SEQUENCE [LARGE SCALE GENOMIC DNA]</scope>
    <source>
        <strain evidence="10 11">AK23</strain>
    </source>
</reference>
<dbReference type="GO" id="GO:0016020">
    <property type="term" value="C:membrane"/>
    <property type="evidence" value="ECO:0007669"/>
    <property type="project" value="TreeGrafter"/>
</dbReference>
<dbReference type="Proteomes" id="UP000019464">
    <property type="component" value="Unassembled WGS sequence"/>
</dbReference>
<evidence type="ECO:0000259" key="8">
    <source>
        <dbReference type="Pfam" id="PF01435"/>
    </source>
</evidence>
<name>W9VG76_9GAMM</name>
<keyword evidence="4 6" id="KW-0862">Zinc</keyword>
<dbReference type="InterPro" id="IPR051156">
    <property type="entry name" value="Mito/Outer_Membr_Metalloprot"/>
</dbReference>
<keyword evidence="5 6" id="KW-0482">Metalloprotease</keyword>
<dbReference type="EC" id="3.4.24.-" evidence="10"/>
<evidence type="ECO:0000256" key="7">
    <source>
        <dbReference type="SAM" id="Phobius"/>
    </source>
</evidence>
<dbReference type="Gene3D" id="3.30.2010.10">
    <property type="entry name" value="Metalloproteases ('zincins'), catalytic domain"/>
    <property type="match status" value="1"/>
</dbReference>
<dbReference type="Pfam" id="PF01435">
    <property type="entry name" value="Peptidase_M48"/>
    <property type="match status" value="1"/>
</dbReference>
<gene>
    <name evidence="10" type="primary">yggG_3</name>
    <name evidence="10" type="ORF">D791_03342</name>
</gene>
<feature type="domain" description="DUF7092" evidence="9">
    <location>
        <begin position="6"/>
        <end position="78"/>
    </location>
</feature>
<reference evidence="11" key="1">
    <citation type="submission" date="2012-11" db="EMBL/GenBank/DDBJ databases">
        <authorList>
            <person name="Singh A."/>
            <person name="Pinnaka A.K."/>
            <person name="Vaidya B."/>
        </authorList>
    </citation>
    <scope>NUCLEOTIDE SEQUENCE [LARGE SCALE GENOMIC DNA]</scope>
    <source>
        <strain evidence="11">AK23</strain>
    </source>
</reference>
<evidence type="ECO:0000259" key="9">
    <source>
        <dbReference type="Pfam" id="PF23368"/>
    </source>
</evidence>
<evidence type="ECO:0000256" key="6">
    <source>
        <dbReference type="RuleBase" id="RU003983"/>
    </source>
</evidence>
<dbReference type="EMBL" id="AONB01000021">
    <property type="protein sequence ID" value="EXJ09670.1"/>
    <property type="molecule type" value="Genomic_DNA"/>
</dbReference>
<comment type="caution">
    <text evidence="10">The sequence shown here is derived from an EMBL/GenBank/DDBJ whole genome shotgun (WGS) entry which is preliminary data.</text>
</comment>
<dbReference type="OrthoDB" id="9810445at2"/>
<dbReference type="GO" id="GO:0004222">
    <property type="term" value="F:metalloendopeptidase activity"/>
    <property type="evidence" value="ECO:0007669"/>
    <property type="project" value="InterPro"/>
</dbReference>
<dbReference type="PANTHER" id="PTHR22726">
    <property type="entry name" value="METALLOENDOPEPTIDASE OMA1"/>
    <property type="match status" value="1"/>
</dbReference>
<evidence type="ECO:0000256" key="1">
    <source>
        <dbReference type="ARBA" id="ARBA00022670"/>
    </source>
</evidence>
<organism evidence="10 11">
    <name type="scientific">Nitrincola nitratireducens</name>
    <dbReference type="NCBI Taxonomy" id="1229521"/>
    <lineage>
        <taxon>Bacteria</taxon>
        <taxon>Pseudomonadati</taxon>
        <taxon>Pseudomonadota</taxon>
        <taxon>Gammaproteobacteria</taxon>
        <taxon>Oceanospirillales</taxon>
        <taxon>Oceanospirillaceae</taxon>
        <taxon>Nitrincola</taxon>
    </lineage>
</organism>
<dbReference type="GO" id="GO:0051603">
    <property type="term" value="P:proteolysis involved in protein catabolic process"/>
    <property type="evidence" value="ECO:0007669"/>
    <property type="project" value="TreeGrafter"/>
</dbReference>
<evidence type="ECO:0000256" key="5">
    <source>
        <dbReference type="ARBA" id="ARBA00023049"/>
    </source>
</evidence>
<dbReference type="InterPro" id="IPR055518">
    <property type="entry name" value="DUF7092"/>
</dbReference>
<evidence type="ECO:0000313" key="11">
    <source>
        <dbReference type="Proteomes" id="UP000019464"/>
    </source>
</evidence>
<accession>W9VG76</accession>
<comment type="similarity">
    <text evidence="6">Belongs to the peptidase M48 family.</text>
</comment>
<dbReference type="Pfam" id="PF23368">
    <property type="entry name" value="DUF7092"/>
    <property type="match status" value="1"/>
</dbReference>
<sequence>MPSVYGYFFDSRTSASQKARIDTVDSGRVMLVLESGSQCFSMAELKVTSRLGNTPRHVAFPDGGRFETQDNEAIDALLTFYNRQMSALWLYRLESKLRYVVLGVVVTFGFIGLMVLYGLPAGAKLLAMQMPVSVSTGISEQVFKQLDQRFFQPSQLPESTQERLRTRFYEVTEQVEEPFVFELYFRRGGAGLGANAFALPSGLILMTDELVALAEDDDELVAIFAHEVGHVVHRHGVRQVMQQTALGLVVTYVTGDTSSLIGALPLVLLQLGYSREFEREADQYALDYLSTADISSEHFVNIMKRLDDRYEDEEGLGHYLSTHPPTRERIERFSVDN</sequence>
<dbReference type="InterPro" id="IPR001915">
    <property type="entry name" value="Peptidase_M48"/>
</dbReference>
<dbReference type="STRING" id="1229521.D791_03342"/>
<feature type="domain" description="Peptidase M48" evidence="8">
    <location>
        <begin position="194"/>
        <end position="332"/>
    </location>
</feature>
<evidence type="ECO:0000313" key="10">
    <source>
        <dbReference type="EMBL" id="EXJ09670.1"/>
    </source>
</evidence>
<dbReference type="CDD" id="cd07332">
    <property type="entry name" value="M48C_Oma1_like"/>
    <property type="match status" value="1"/>
</dbReference>
<proteinExistence type="inferred from homology"/>